<accession>A0ABU9HE79</accession>
<dbReference type="Proteomes" id="UP001366060">
    <property type="component" value="Unassembled WGS sequence"/>
</dbReference>
<reference evidence="1 2" key="1">
    <citation type="submission" date="2024-02" db="EMBL/GenBank/DDBJ databases">
        <title>Bacteria isolated from the canopy kelp, Nereocystis luetkeana.</title>
        <authorList>
            <person name="Pfister C.A."/>
            <person name="Younker I.T."/>
            <person name="Light S.H."/>
        </authorList>
    </citation>
    <scope>NUCLEOTIDE SEQUENCE [LARGE SCALE GENOMIC DNA]</scope>
    <source>
        <strain evidence="1 2">TI.2.07</strain>
    </source>
</reference>
<keyword evidence="2" id="KW-1185">Reference proteome</keyword>
<dbReference type="RefSeq" id="WP_341628682.1">
    <property type="nucleotide sequence ID" value="NZ_JBAKBA010000036.1"/>
</dbReference>
<evidence type="ECO:0000313" key="1">
    <source>
        <dbReference type="EMBL" id="MEL0660210.1"/>
    </source>
</evidence>
<name>A0ABU9HE79_9GAMM</name>
<gene>
    <name evidence="1" type="ORF">V6255_13820</name>
</gene>
<organism evidence="1 2">
    <name type="scientific">Psychromonas arctica</name>
    <dbReference type="NCBI Taxonomy" id="168275"/>
    <lineage>
        <taxon>Bacteria</taxon>
        <taxon>Pseudomonadati</taxon>
        <taxon>Pseudomonadota</taxon>
        <taxon>Gammaproteobacteria</taxon>
        <taxon>Alteromonadales</taxon>
        <taxon>Psychromonadaceae</taxon>
        <taxon>Psychromonas</taxon>
    </lineage>
</organism>
<proteinExistence type="predicted"/>
<comment type="caution">
    <text evidence="1">The sequence shown here is derived from an EMBL/GenBank/DDBJ whole genome shotgun (WGS) entry which is preliminary data.</text>
</comment>
<protein>
    <submittedName>
        <fullName evidence="1">Uncharacterized protein</fullName>
    </submittedName>
</protein>
<sequence>MENVSFINIEDDGIDLILSFAVYDSDPGDIESLILMRTPSYESFLEDYERGVSVSFKNIEDSFRLKSVALGDDIVEISDEENKYVLDMRRVEKEEINELEGILKKMNFDNNFFIGRV</sequence>
<dbReference type="EMBL" id="JBAKBA010000036">
    <property type="protein sequence ID" value="MEL0660210.1"/>
    <property type="molecule type" value="Genomic_DNA"/>
</dbReference>
<evidence type="ECO:0000313" key="2">
    <source>
        <dbReference type="Proteomes" id="UP001366060"/>
    </source>
</evidence>